<dbReference type="EMBL" id="JAFCMP010000290">
    <property type="protein sequence ID" value="KAG5181829.1"/>
    <property type="molecule type" value="Genomic_DNA"/>
</dbReference>
<protein>
    <submittedName>
        <fullName evidence="1">Uncharacterized protein</fullName>
    </submittedName>
</protein>
<accession>A0A835YVQ4</accession>
<evidence type="ECO:0000313" key="2">
    <source>
        <dbReference type="Proteomes" id="UP000664859"/>
    </source>
</evidence>
<name>A0A835YVQ4_9STRA</name>
<dbReference type="OrthoDB" id="2152414at2759"/>
<sequence>MAFCQPCYALRRHHLPQIDRYAEGLSDVHGEAELREWLKQHLQQLGCEVLAEEWDVVPGMPNCGVGDLVVELPCGTHLVTEIKFLDFYAHGNTATVKRRKHRREVEQQACRYGSLWAKQYRGVAVGMKKWRALSLYCLRETAGAAMEKCHKPVKMAYCRHCSALRRDHLPLIERHADGLRSVYGEEALCMQQFGVGDLVSKLPCGTHLVTEIKFLDFFAHGSTAKVKRRKHRREVEQQDFKYGAHWAQQHAGTLVVCAVFTNEGLQFQGSKQCPCYGAS</sequence>
<evidence type="ECO:0000313" key="1">
    <source>
        <dbReference type="EMBL" id="KAG5181829.1"/>
    </source>
</evidence>
<comment type="caution">
    <text evidence="1">The sequence shown here is derived from an EMBL/GenBank/DDBJ whole genome shotgun (WGS) entry which is preliminary data.</text>
</comment>
<gene>
    <name evidence="1" type="ORF">JKP88DRAFT_245989</name>
</gene>
<reference evidence="1" key="1">
    <citation type="submission" date="2021-02" db="EMBL/GenBank/DDBJ databases">
        <title>First Annotated Genome of the Yellow-green Alga Tribonema minus.</title>
        <authorList>
            <person name="Mahan K.M."/>
        </authorList>
    </citation>
    <scope>NUCLEOTIDE SEQUENCE</scope>
    <source>
        <strain evidence="1">UTEX B ZZ1240</strain>
    </source>
</reference>
<organism evidence="1 2">
    <name type="scientific">Tribonema minus</name>
    <dbReference type="NCBI Taxonomy" id="303371"/>
    <lineage>
        <taxon>Eukaryota</taxon>
        <taxon>Sar</taxon>
        <taxon>Stramenopiles</taxon>
        <taxon>Ochrophyta</taxon>
        <taxon>PX clade</taxon>
        <taxon>Xanthophyceae</taxon>
        <taxon>Tribonematales</taxon>
        <taxon>Tribonemataceae</taxon>
        <taxon>Tribonema</taxon>
    </lineage>
</organism>
<keyword evidence="2" id="KW-1185">Reference proteome</keyword>
<dbReference type="Proteomes" id="UP000664859">
    <property type="component" value="Unassembled WGS sequence"/>
</dbReference>
<proteinExistence type="predicted"/>
<dbReference type="AlphaFoldDB" id="A0A835YVQ4"/>